<dbReference type="HOGENOM" id="CLU_3349712_0_0_6"/>
<dbReference type="KEGG" id="ttu:TERTU_0349"/>
<feature type="compositionally biased region" description="Basic residues" evidence="1">
    <location>
        <begin position="12"/>
        <end position="23"/>
    </location>
</feature>
<proteinExistence type="predicted"/>
<feature type="compositionally biased region" description="Basic and acidic residues" evidence="1">
    <location>
        <begin position="1"/>
        <end position="11"/>
    </location>
</feature>
<reference evidence="2 3" key="1">
    <citation type="journal article" date="2009" name="PLoS ONE">
        <title>The complete genome of Teredinibacter turnerae T7901: an intracellular endosymbiont of marine wood-boring bivalves (shipworms).</title>
        <authorList>
            <person name="Yang J.C."/>
            <person name="Madupu R."/>
            <person name="Durkin A.S."/>
            <person name="Ekborg N.A."/>
            <person name="Pedamallu C.S."/>
            <person name="Hostetler J.B."/>
            <person name="Radune D."/>
            <person name="Toms B.S."/>
            <person name="Henrissat B."/>
            <person name="Coutinho P.M."/>
            <person name="Schwarz S."/>
            <person name="Field L."/>
            <person name="Trindade-Silva A.E."/>
            <person name="Soares C.A.G."/>
            <person name="Elshahawi S."/>
            <person name="Hanora A."/>
            <person name="Schmidt E.W."/>
            <person name="Haygood M.G."/>
            <person name="Posfai J."/>
            <person name="Benner J."/>
            <person name="Madinger C."/>
            <person name="Nove J."/>
            <person name="Anton B."/>
            <person name="Chaudhary K."/>
            <person name="Foster J."/>
            <person name="Holman A."/>
            <person name="Kumar S."/>
            <person name="Lessard P.A."/>
            <person name="Luyten Y.A."/>
            <person name="Slatko B."/>
            <person name="Wood N."/>
            <person name="Wu B."/>
            <person name="Teplitski M."/>
            <person name="Mougous J.D."/>
            <person name="Ward N."/>
            <person name="Eisen J.A."/>
            <person name="Badger J.H."/>
            <person name="Distel D.L."/>
        </authorList>
    </citation>
    <scope>NUCLEOTIDE SEQUENCE [LARGE SCALE GENOMIC DNA]</scope>
    <source>
        <strain evidence="3">ATCC 39867 / T7901</strain>
    </source>
</reference>
<gene>
    <name evidence="2" type="ordered locus">TERTU_0349</name>
</gene>
<dbReference type="Proteomes" id="UP000009080">
    <property type="component" value="Chromosome"/>
</dbReference>
<dbReference type="EMBL" id="CP001614">
    <property type="protein sequence ID" value="ACR11107.1"/>
    <property type="molecule type" value="Genomic_DNA"/>
</dbReference>
<protein>
    <submittedName>
        <fullName evidence="2">Uncharacterized protein</fullName>
    </submittedName>
</protein>
<organism evidence="2 3">
    <name type="scientific">Teredinibacter turnerae (strain ATCC 39867 / T7901)</name>
    <dbReference type="NCBI Taxonomy" id="377629"/>
    <lineage>
        <taxon>Bacteria</taxon>
        <taxon>Pseudomonadati</taxon>
        <taxon>Pseudomonadota</taxon>
        <taxon>Gammaproteobacteria</taxon>
        <taxon>Cellvibrionales</taxon>
        <taxon>Cellvibrionaceae</taxon>
        <taxon>Teredinibacter</taxon>
    </lineage>
</organism>
<sequence>MKKGGVHEKSRGAKRASQKRATRKLVSDQLGRSPLAA</sequence>
<feature type="region of interest" description="Disordered" evidence="1">
    <location>
        <begin position="1"/>
        <end position="37"/>
    </location>
</feature>
<accession>C5BM88</accession>
<name>C5BM88_TERTT</name>
<evidence type="ECO:0000313" key="2">
    <source>
        <dbReference type="EMBL" id="ACR11107.1"/>
    </source>
</evidence>
<evidence type="ECO:0000256" key="1">
    <source>
        <dbReference type="SAM" id="MobiDB-lite"/>
    </source>
</evidence>
<dbReference type="AlphaFoldDB" id="C5BM88"/>
<evidence type="ECO:0000313" key="3">
    <source>
        <dbReference type="Proteomes" id="UP000009080"/>
    </source>
</evidence>
<keyword evidence="3" id="KW-1185">Reference proteome</keyword>